<sequence length="112" mass="12501">MMSRVRSAIGSPVGSFVLGNSDPVSLPSDSNIRLHVNKSPSRPHENDEVCSASFKPSRNQNQQIIDRGEFFHAEGENHSLAKLVQSLQDRLDAHDKLFKKSYARGKRSNKRG</sequence>
<evidence type="ECO:0000256" key="1">
    <source>
        <dbReference type="SAM" id="MobiDB-lite"/>
    </source>
</evidence>
<reference evidence="2 3" key="1">
    <citation type="submission" date="2024-02" db="EMBL/GenBank/DDBJ databases">
        <authorList>
            <person name="Vignale AGUSTIN F."/>
            <person name="Sosa J E."/>
            <person name="Modenutti C."/>
        </authorList>
    </citation>
    <scope>NUCLEOTIDE SEQUENCE [LARGE SCALE GENOMIC DNA]</scope>
</reference>
<gene>
    <name evidence="2" type="ORF">ILEXP_LOCUS41982</name>
</gene>
<name>A0ABC8TSB4_9AQUA</name>
<dbReference type="AlphaFoldDB" id="A0ABC8TSB4"/>
<protein>
    <submittedName>
        <fullName evidence="2">Uncharacterized protein</fullName>
    </submittedName>
</protein>
<feature type="region of interest" description="Disordered" evidence="1">
    <location>
        <begin position="36"/>
        <end position="59"/>
    </location>
</feature>
<dbReference type="Proteomes" id="UP001642360">
    <property type="component" value="Unassembled WGS sequence"/>
</dbReference>
<comment type="caution">
    <text evidence="2">The sequence shown here is derived from an EMBL/GenBank/DDBJ whole genome shotgun (WGS) entry which is preliminary data.</text>
</comment>
<proteinExistence type="predicted"/>
<feature type="region of interest" description="Disordered" evidence="1">
    <location>
        <begin position="1"/>
        <end position="24"/>
    </location>
</feature>
<accession>A0ABC8TSB4</accession>
<evidence type="ECO:0000313" key="3">
    <source>
        <dbReference type="Proteomes" id="UP001642360"/>
    </source>
</evidence>
<dbReference type="EMBL" id="CAUOFW020005958">
    <property type="protein sequence ID" value="CAK9172337.1"/>
    <property type="molecule type" value="Genomic_DNA"/>
</dbReference>
<evidence type="ECO:0000313" key="2">
    <source>
        <dbReference type="EMBL" id="CAK9172337.1"/>
    </source>
</evidence>
<organism evidence="2 3">
    <name type="scientific">Ilex paraguariensis</name>
    <name type="common">yerba mate</name>
    <dbReference type="NCBI Taxonomy" id="185542"/>
    <lineage>
        <taxon>Eukaryota</taxon>
        <taxon>Viridiplantae</taxon>
        <taxon>Streptophyta</taxon>
        <taxon>Embryophyta</taxon>
        <taxon>Tracheophyta</taxon>
        <taxon>Spermatophyta</taxon>
        <taxon>Magnoliopsida</taxon>
        <taxon>eudicotyledons</taxon>
        <taxon>Gunneridae</taxon>
        <taxon>Pentapetalae</taxon>
        <taxon>asterids</taxon>
        <taxon>campanulids</taxon>
        <taxon>Aquifoliales</taxon>
        <taxon>Aquifoliaceae</taxon>
        <taxon>Ilex</taxon>
    </lineage>
</organism>
<keyword evidence="3" id="KW-1185">Reference proteome</keyword>